<protein>
    <recommendedName>
        <fullName evidence="2">ParB-like N-terminal domain-containing protein</fullName>
    </recommendedName>
</protein>
<accession>Q92XS2</accession>
<organism evidence="3 4">
    <name type="scientific">Rhizobium meliloti (strain 1021)</name>
    <name type="common">Ensifer meliloti</name>
    <name type="synonym">Sinorhizobium meliloti</name>
    <dbReference type="NCBI Taxonomy" id="266834"/>
    <lineage>
        <taxon>Bacteria</taxon>
        <taxon>Pseudomonadati</taxon>
        <taxon>Pseudomonadota</taxon>
        <taxon>Alphaproteobacteria</taxon>
        <taxon>Hyphomicrobiales</taxon>
        <taxon>Rhizobiaceae</taxon>
        <taxon>Sinorhizobium/Ensifer group</taxon>
        <taxon>Sinorhizobium</taxon>
    </lineage>
</organism>
<keyword evidence="4" id="KW-1185">Reference proteome</keyword>
<dbReference type="OrthoDB" id="7632576at2"/>
<dbReference type="EnsemblBacteria" id="AAK65827">
    <property type="protein sequence ID" value="AAK65827"/>
    <property type="gene ID" value="SMa2147"/>
</dbReference>
<evidence type="ECO:0000259" key="2">
    <source>
        <dbReference type="SMART" id="SM00470"/>
    </source>
</evidence>
<dbReference type="InterPro" id="IPR036086">
    <property type="entry name" value="ParB/Sulfiredoxin_sf"/>
</dbReference>
<evidence type="ECO:0000313" key="3">
    <source>
        <dbReference type="EMBL" id="AAK65827.1"/>
    </source>
</evidence>
<dbReference type="HOGENOM" id="CLU_939666_0_0_5"/>
<proteinExistence type="predicted"/>
<dbReference type="SUPFAM" id="SSF110849">
    <property type="entry name" value="ParB/Sulfiredoxin"/>
    <property type="match status" value="1"/>
</dbReference>
<reference evidence="4" key="2">
    <citation type="journal article" date="2001" name="Science">
        <title>The composite genome of the legume symbiont Sinorhizobium meliloti.</title>
        <authorList>
            <person name="Galibert F."/>
            <person name="Finan T.M."/>
            <person name="Long S.R."/>
            <person name="Puehler A."/>
            <person name="Abola P."/>
            <person name="Ampe F."/>
            <person name="Barloy-Hubler F."/>
            <person name="Barnett M.J."/>
            <person name="Becker A."/>
            <person name="Boistard P."/>
            <person name="Bothe G."/>
            <person name="Boutry M."/>
            <person name="Bowser L."/>
            <person name="Buhrmester J."/>
            <person name="Cadieu E."/>
            <person name="Capela D."/>
            <person name="Chain P."/>
            <person name="Cowie A."/>
            <person name="Davis R.W."/>
            <person name="Dreano S."/>
            <person name="Federspiel N.A."/>
            <person name="Fisher R.F."/>
            <person name="Gloux S."/>
            <person name="Godrie T."/>
            <person name="Goffeau A."/>
            <person name="Golding B."/>
            <person name="Gouzy J."/>
            <person name="Gurjal M."/>
            <person name="Hernandez-Lucas I."/>
            <person name="Hong A."/>
            <person name="Huizar L."/>
            <person name="Hyman R.W."/>
            <person name="Jones T."/>
            <person name="Kahn D."/>
            <person name="Kahn M.L."/>
            <person name="Kalman S."/>
            <person name="Keating D.H."/>
            <person name="Kiss E."/>
            <person name="Komp C."/>
            <person name="Lelaure V."/>
            <person name="Masuy D."/>
            <person name="Palm C."/>
            <person name="Peck M.C."/>
            <person name="Pohl T.M."/>
            <person name="Portetelle D."/>
            <person name="Purnelle B."/>
            <person name="Ramsperger U."/>
            <person name="Surzycki R."/>
            <person name="Thebault P."/>
            <person name="Vandenbol M."/>
            <person name="Vorhoelter F.J."/>
            <person name="Weidner S."/>
            <person name="Wells D.H."/>
            <person name="Wong K."/>
            <person name="Yeh K.-C."/>
            <person name="Batut J."/>
        </authorList>
    </citation>
    <scope>NUCLEOTIDE SEQUENCE [LARGE SCALE GENOMIC DNA]</scope>
    <source>
        <strain evidence="4">1021</strain>
        <plasmid evidence="4">Plasmid pSymA</plasmid>
    </source>
</reference>
<dbReference type="PIR" id="A95408">
    <property type="entry name" value="A95408"/>
</dbReference>
<evidence type="ECO:0000256" key="1">
    <source>
        <dbReference type="SAM" id="MobiDB-lite"/>
    </source>
</evidence>
<sequence length="296" mass="32439">MNEECKGDDGEDGRIHFAFDRDIQTIAISAIVPLKSLPEGARESRKFAQVLSSIKAIGLVEAPVVIADTRSAGTWYLLDGHLRLEALKELGFAEVECLVAIDDDTYTTTSGQPAGPIQEHRMIARAIERGVSSADIADALGLQSPSFAGSVCWKASARGSRDAERHALLDEGVRCPAADERRSATRSGRFDDRSAQFYAYVRASDTRCHASQPVGRSQKDDRRCCIHAARPADCSHGKGTGSTSDSSEKRRGNLRHRQSASYRRTRIRCQAARQHSHHPVAFVSPPRISWGVSENR</sequence>
<reference evidence="3 4" key="1">
    <citation type="journal article" date="2001" name="Proc. Natl. Acad. Sci. U.S.A.">
        <title>Nucleotide sequence and predicted functions of the entire Sinorhizobium meliloti pSymA megaplasmid.</title>
        <authorList>
            <person name="Barnett M.J."/>
            <person name="Fisher R.F."/>
            <person name="Jones T."/>
            <person name="Komp C."/>
            <person name="Abola A.P."/>
            <person name="Barloy-Hubler F."/>
            <person name="Bowser L."/>
            <person name="Capela D."/>
            <person name="Galibert F."/>
            <person name="Gouzy J."/>
            <person name="Gurjal M."/>
            <person name="Hong A."/>
            <person name="Huizar L."/>
            <person name="Hyman R.W."/>
            <person name="Kahn D."/>
            <person name="Kahn M.L."/>
            <person name="Kalman S."/>
            <person name="Keating D.H."/>
            <person name="Palm C."/>
            <person name="Peck M.C."/>
            <person name="Surzycki R."/>
            <person name="Wells D.H."/>
            <person name="Yeh K.-C."/>
            <person name="Davis R.W."/>
            <person name="Federspiel N.A."/>
            <person name="Long S.R."/>
        </authorList>
    </citation>
    <scope>NUCLEOTIDE SEQUENCE [LARGE SCALE GENOMIC DNA]</scope>
    <source>
        <strain evidence="3 4">1021</strain>
        <plasmid evidence="4">Plasmid pSymA</plasmid>
    </source>
</reference>
<feature type="region of interest" description="Disordered" evidence="1">
    <location>
        <begin position="233"/>
        <end position="296"/>
    </location>
</feature>
<geneLocation type="plasmid" evidence="3 4">
    <name>pSymA</name>
</geneLocation>
<dbReference type="InterPro" id="IPR003115">
    <property type="entry name" value="ParB_N"/>
</dbReference>
<dbReference type="Gene3D" id="3.90.1530.10">
    <property type="entry name" value="Conserved hypothetical protein from pyrococcus furiosus pfu- 392566-001, ParB domain"/>
    <property type="match status" value="1"/>
</dbReference>
<dbReference type="InterPro" id="IPR011111">
    <property type="entry name" value="Plasmid_RepB"/>
</dbReference>
<gene>
    <name evidence="3" type="ORF">SMa2147</name>
</gene>
<evidence type="ECO:0000313" key="4">
    <source>
        <dbReference type="Proteomes" id="UP000001976"/>
    </source>
</evidence>
<dbReference type="Proteomes" id="UP000001976">
    <property type="component" value="Plasmid pSymA"/>
</dbReference>
<feature type="domain" description="ParB-like N-terminal" evidence="2">
    <location>
        <begin position="30"/>
        <end position="117"/>
    </location>
</feature>
<dbReference type="Pfam" id="PF02195">
    <property type="entry name" value="ParB_N"/>
    <property type="match status" value="1"/>
</dbReference>
<dbReference type="EMBL" id="AE006469">
    <property type="protein sequence ID" value="AAK65827.1"/>
    <property type="molecule type" value="Genomic_DNA"/>
</dbReference>
<dbReference type="SMART" id="SM00470">
    <property type="entry name" value="ParB"/>
    <property type="match status" value="1"/>
</dbReference>
<dbReference type="KEGG" id="sme:SMa2147"/>
<feature type="compositionally biased region" description="Basic residues" evidence="1">
    <location>
        <begin position="252"/>
        <end position="267"/>
    </location>
</feature>
<dbReference type="Pfam" id="PF07506">
    <property type="entry name" value="RepB"/>
    <property type="match status" value="1"/>
</dbReference>
<keyword evidence="3" id="KW-0614">Plasmid</keyword>
<dbReference type="AlphaFoldDB" id="Q92XS2"/>
<name>Q92XS2_RHIME</name>